<evidence type="ECO:0000313" key="3">
    <source>
        <dbReference type="Proteomes" id="UP000611708"/>
    </source>
</evidence>
<dbReference type="RefSeq" id="WP_196262713.1">
    <property type="nucleotide sequence ID" value="NZ_JADQDN010000002.1"/>
</dbReference>
<keyword evidence="1" id="KW-0472">Membrane</keyword>
<feature type="transmembrane region" description="Helical" evidence="1">
    <location>
        <begin position="52"/>
        <end position="69"/>
    </location>
</feature>
<keyword evidence="1" id="KW-1133">Transmembrane helix</keyword>
<accession>A0ABS0HQ13</accession>
<proteinExistence type="predicted"/>
<evidence type="ECO:0000256" key="1">
    <source>
        <dbReference type="SAM" id="Phobius"/>
    </source>
</evidence>
<comment type="caution">
    <text evidence="2">The sequence shown here is derived from an EMBL/GenBank/DDBJ whole genome shotgun (WGS) entry which is preliminary data.</text>
</comment>
<feature type="transmembrane region" description="Helical" evidence="1">
    <location>
        <begin position="76"/>
        <end position="98"/>
    </location>
</feature>
<gene>
    <name evidence="2" type="ORF">I2H36_04645</name>
</gene>
<keyword evidence="1" id="KW-0812">Transmembrane</keyword>
<protein>
    <submittedName>
        <fullName evidence="2">Uncharacterized protein</fullName>
    </submittedName>
</protein>
<sequence>MLRQISLAVRNTSLTIGALFLGADFAINLWFIVSGKAYQEAIAPALMSELRVYGFLAVLIGLVLGAVVASGWKRRLLWLLGAVPSLLILFLTFVFLMISAGTPVEINRVQLADGRLVMLGIQPVPTDEVYDLWQAKDARGLVWQNLSDVSLSYSEDGSWTKDPALVATPDGKHLLVRRGGIWTDCLVIAERLNACPGVSSTLDWTKPAEWLEQSDHIVRITGLSPGHVEERQPVRSFMQN</sequence>
<feature type="transmembrane region" description="Helical" evidence="1">
    <location>
        <begin position="12"/>
        <end position="32"/>
    </location>
</feature>
<reference evidence="2 3" key="1">
    <citation type="submission" date="2020-11" db="EMBL/GenBank/DDBJ databases">
        <authorList>
            <person name="Kim M.K."/>
        </authorList>
    </citation>
    <scope>NUCLEOTIDE SEQUENCE [LARGE SCALE GENOMIC DNA]</scope>
    <source>
        <strain evidence="2 3">BT290</strain>
    </source>
</reference>
<dbReference type="EMBL" id="JADQDN010000002">
    <property type="protein sequence ID" value="MBF9195317.1"/>
    <property type="molecule type" value="Genomic_DNA"/>
</dbReference>
<dbReference type="Proteomes" id="UP000611708">
    <property type="component" value="Unassembled WGS sequence"/>
</dbReference>
<organism evidence="2 3">
    <name type="scientific">Microvirga terrestris</name>
    <dbReference type="NCBI Taxonomy" id="2791024"/>
    <lineage>
        <taxon>Bacteria</taxon>
        <taxon>Pseudomonadati</taxon>
        <taxon>Pseudomonadota</taxon>
        <taxon>Alphaproteobacteria</taxon>
        <taxon>Hyphomicrobiales</taxon>
        <taxon>Methylobacteriaceae</taxon>
        <taxon>Microvirga</taxon>
    </lineage>
</organism>
<evidence type="ECO:0000313" key="2">
    <source>
        <dbReference type="EMBL" id="MBF9195317.1"/>
    </source>
</evidence>
<keyword evidence="3" id="KW-1185">Reference proteome</keyword>
<name>A0ABS0HQ13_9HYPH</name>